<dbReference type="InterPro" id="IPR036230">
    <property type="entry name" value="LeuA_allosteric_dom_sf"/>
</dbReference>
<evidence type="ECO:0000256" key="8">
    <source>
        <dbReference type="ARBA" id="ARBA00022723"/>
    </source>
</evidence>
<reference evidence="11 12" key="1">
    <citation type="submission" date="2015-07" db="EMBL/GenBank/DDBJ databases">
        <title>Draft Genome Sequence of Malassezia furfur CBS1878 and Malassezia pachydermatis CBS1879.</title>
        <authorList>
            <person name="Triana S."/>
            <person name="Ohm R."/>
            <person name="Gonzalez A."/>
            <person name="DeCock H."/>
            <person name="Restrepo S."/>
            <person name="Celis A."/>
        </authorList>
    </citation>
    <scope>NUCLEOTIDE SEQUENCE [LARGE SCALE GENOMIC DNA]</scope>
    <source>
        <strain evidence="11 12">CBS 1879</strain>
    </source>
</reference>
<evidence type="ECO:0000256" key="9">
    <source>
        <dbReference type="ARBA" id="ARBA00023304"/>
    </source>
</evidence>
<evidence type="ECO:0000256" key="7">
    <source>
        <dbReference type="ARBA" id="ARBA00022679"/>
    </source>
</evidence>
<organism evidence="11 12">
    <name type="scientific">Malassezia pachydermatis</name>
    <dbReference type="NCBI Taxonomy" id="77020"/>
    <lineage>
        <taxon>Eukaryota</taxon>
        <taxon>Fungi</taxon>
        <taxon>Dikarya</taxon>
        <taxon>Basidiomycota</taxon>
        <taxon>Ustilaginomycotina</taxon>
        <taxon>Malasseziomycetes</taxon>
        <taxon>Malasseziales</taxon>
        <taxon>Malasseziaceae</taxon>
        <taxon>Malassezia</taxon>
    </lineage>
</organism>
<proteinExistence type="inferred from homology"/>
<feature type="domain" description="Pyruvate carboxyltransferase" evidence="10">
    <location>
        <begin position="29"/>
        <end position="313"/>
    </location>
</feature>
<keyword evidence="7" id="KW-0808">Transferase</keyword>
<keyword evidence="8" id="KW-0479">Metal-binding</keyword>
<comment type="caution">
    <text evidence="11">The sequence shown here is derived from an EMBL/GenBank/DDBJ whole genome shotgun (WGS) entry which is preliminary data.</text>
</comment>
<dbReference type="Gene3D" id="3.20.20.70">
    <property type="entry name" value="Aldolase class I"/>
    <property type="match status" value="1"/>
</dbReference>
<dbReference type="NCBIfam" id="NF002991">
    <property type="entry name" value="PRK03739.1"/>
    <property type="match status" value="1"/>
</dbReference>
<dbReference type="HAMAP" id="MF_00572">
    <property type="entry name" value="LeuA_type2"/>
    <property type="match status" value="1"/>
</dbReference>
<dbReference type="InterPro" id="IPR005668">
    <property type="entry name" value="IPM_Synthase"/>
</dbReference>
<dbReference type="InterPro" id="IPR000891">
    <property type="entry name" value="PYR_CT"/>
</dbReference>
<dbReference type="GO" id="GO:0003852">
    <property type="term" value="F:2-isopropylmalate synthase activity"/>
    <property type="evidence" value="ECO:0007669"/>
    <property type="project" value="UniProtKB-EC"/>
</dbReference>
<evidence type="ECO:0000256" key="1">
    <source>
        <dbReference type="ARBA" id="ARBA00000064"/>
    </source>
</evidence>
<dbReference type="InterPro" id="IPR054692">
    <property type="entry name" value="LeuA-like_post-cat"/>
</dbReference>
<sequence length="603" mass="66256">MNPGEKYKGYTPIHLSDRQWPSKVQRTAPIWTSVDLRDGNQALANPMTEDQKMLMFKKIVECGFKEIEVAFPSASDTDFGFVRRIIENGHIPDDVWIQVLMPAREELIRRTFESIKGAKHVIVHMYNATSPLFREVVFGNDQDRTLDLAVRHTKLVRQLIDEYSKPENGGTTFRYEYSPETFTQTEPDFAIRVCEAVREAYGLATKENPIIFNLPATVEVGPPNHYADQIEYFCRNVKDREAITISLHPHNDRGTGVAAAELGMLAGGDRVEGCLFGNGERTGNVDLITLALNLYTQGVQPGPLVLTDLPSIVEVVTSCNDIPVHPRHPYAGELVMTAFSGSHQDAIKKGFASQEKRQASGDKLWHMPYLPVDPADLGMDYEAVIRVNSQSGKGGIAYLLTQSLGVELPRRLQVAFYQVVQAIADKTSKEITPGDITQAFSETYHVPVAGHGKNEGRFALRSFKLTNDDDEKPVEAGEATPRHRTFHGKIAHNGEVVEVTGHGNGPISAILDAMEKQFGVAYNVREYSEHAITRPGMLAIGTDASTNKGQSRSQAASYVELVKADDGNAEGASKPKGVWGVGIDVDITSAGLKAVLSALSNVQ</sequence>
<dbReference type="AlphaFoldDB" id="A0A0M8MT13"/>
<evidence type="ECO:0000313" key="11">
    <source>
        <dbReference type="EMBL" id="KOS13041.1"/>
    </source>
</evidence>
<dbReference type="NCBIfam" id="TIGR00970">
    <property type="entry name" value="leuA_yeast"/>
    <property type="match status" value="1"/>
</dbReference>
<accession>A0A0M8MT13</accession>
<dbReference type="PANTHER" id="PTHR46911">
    <property type="match status" value="1"/>
</dbReference>
<dbReference type="GO" id="GO:0046872">
    <property type="term" value="F:metal ion binding"/>
    <property type="evidence" value="ECO:0007669"/>
    <property type="project" value="UniProtKB-KW"/>
</dbReference>
<evidence type="ECO:0000256" key="3">
    <source>
        <dbReference type="ARBA" id="ARBA00009767"/>
    </source>
</evidence>
<evidence type="ECO:0000256" key="2">
    <source>
        <dbReference type="ARBA" id="ARBA00004689"/>
    </source>
</evidence>
<dbReference type="PROSITE" id="PS00816">
    <property type="entry name" value="AIPM_HOMOCIT_SYNTH_2"/>
    <property type="match status" value="1"/>
</dbReference>
<dbReference type="SUPFAM" id="SSF110921">
    <property type="entry name" value="2-isopropylmalate synthase LeuA, allosteric (dimerisation) domain"/>
    <property type="match status" value="1"/>
</dbReference>
<evidence type="ECO:0000256" key="5">
    <source>
        <dbReference type="ARBA" id="ARBA00022430"/>
    </source>
</evidence>
<comment type="catalytic activity">
    <reaction evidence="1">
        <text>3-methyl-2-oxobutanoate + acetyl-CoA + H2O = (2S)-2-isopropylmalate + CoA + H(+)</text>
        <dbReference type="Rhea" id="RHEA:21524"/>
        <dbReference type="ChEBI" id="CHEBI:1178"/>
        <dbReference type="ChEBI" id="CHEBI:11851"/>
        <dbReference type="ChEBI" id="CHEBI:15377"/>
        <dbReference type="ChEBI" id="CHEBI:15378"/>
        <dbReference type="ChEBI" id="CHEBI:57287"/>
        <dbReference type="ChEBI" id="CHEBI:57288"/>
        <dbReference type="EC" id="2.3.3.13"/>
    </reaction>
</comment>
<dbReference type="Proteomes" id="UP000037751">
    <property type="component" value="Unassembled WGS sequence"/>
</dbReference>
<dbReference type="EC" id="2.3.3.13" evidence="4"/>
<dbReference type="InterPro" id="IPR002034">
    <property type="entry name" value="AIPM/Hcit_synth_CS"/>
</dbReference>
<keyword evidence="6" id="KW-0028">Amino-acid biosynthesis</keyword>
<keyword evidence="9" id="KW-0100">Branched-chain amino acid biosynthesis</keyword>
<evidence type="ECO:0000259" key="10">
    <source>
        <dbReference type="PROSITE" id="PS50991"/>
    </source>
</evidence>
<dbReference type="GeneID" id="28728002"/>
<dbReference type="Pfam" id="PF08502">
    <property type="entry name" value="LeuA_dimer"/>
    <property type="match status" value="1"/>
</dbReference>
<dbReference type="PROSITE" id="PS50991">
    <property type="entry name" value="PYR_CT"/>
    <property type="match status" value="1"/>
</dbReference>
<dbReference type="SUPFAM" id="SSF51569">
    <property type="entry name" value="Aldolase"/>
    <property type="match status" value="1"/>
</dbReference>
<name>A0A0M8MT13_9BASI</name>
<keyword evidence="5" id="KW-0432">Leucine biosynthesis</keyword>
<evidence type="ECO:0000256" key="6">
    <source>
        <dbReference type="ARBA" id="ARBA00022605"/>
    </source>
</evidence>
<comment type="similarity">
    <text evidence="3">Belongs to the alpha-IPM synthase/homocitrate synthase family. LeuA type 2 subfamily.</text>
</comment>
<protein>
    <recommendedName>
        <fullName evidence="4">2-isopropylmalate synthase</fullName>
        <ecNumber evidence="4">2.3.3.13</ecNumber>
    </recommendedName>
</protein>
<keyword evidence="12" id="KW-1185">Reference proteome</keyword>
<dbReference type="GO" id="GO:0009098">
    <property type="term" value="P:L-leucine biosynthetic process"/>
    <property type="evidence" value="ECO:0007669"/>
    <property type="project" value="UniProtKB-KW"/>
</dbReference>
<dbReference type="SMART" id="SM00917">
    <property type="entry name" value="LeuA_dimer"/>
    <property type="match status" value="1"/>
</dbReference>
<dbReference type="RefSeq" id="XP_017990673.1">
    <property type="nucleotide sequence ID" value="XM_018136127.1"/>
</dbReference>
<dbReference type="GO" id="GO:0005739">
    <property type="term" value="C:mitochondrion"/>
    <property type="evidence" value="ECO:0007669"/>
    <property type="project" value="TreeGrafter"/>
</dbReference>
<dbReference type="STRING" id="77020.A0A0M8MT13"/>
<dbReference type="EMBL" id="LGAV01000007">
    <property type="protein sequence ID" value="KOS13041.1"/>
    <property type="molecule type" value="Genomic_DNA"/>
</dbReference>
<dbReference type="InterPro" id="IPR039371">
    <property type="entry name" value="LeuA_N_DRE-TIM"/>
</dbReference>
<evidence type="ECO:0000313" key="12">
    <source>
        <dbReference type="Proteomes" id="UP000037751"/>
    </source>
</evidence>
<dbReference type="InterPro" id="IPR013709">
    <property type="entry name" value="2-isopropylmalate_synth_dimer"/>
</dbReference>
<dbReference type="PANTHER" id="PTHR46911:SF1">
    <property type="entry name" value="2-ISOPROPYLMALATE SYNTHASE"/>
    <property type="match status" value="1"/>
</dbReference>
<dbReference type="SUPFAM" id="SSF89000">
    <property type="entry name" value="post-HMGL domain-like"/>
    <property type="match status" value="1"/>
</dbReference>
<dbReference type="VEuPathDB" id="FungiDB:Malapachy_1623"/>
<comment type="pathway">
    <text evidence="2">Amino-acid biosynthesis; L-leucine biosynthesis; L-leucine from 3-methyl-2-oxobutanoate: step 1/4.</text>
</comment>
<dbReference type="PROSITE" id="PS00815">
    <property type="entry name" value="AIPM_HOMOCIT_SYNTH_1"/>
    <property type="match status" value="1"/>
</dbReference>
<dbReference type="Pfam" id="PF22615">
    <property type="entry name" value="IPMS_D2"/>
    <property type="match status" value="1"/>
</dbReference>
<dbReference type="InterPro" id="IPR013785">
    <property type="entry name" value="Aldolase_TIM"/>
</dbReference>
<evidence type="ECO:0000256" key="4">
    <source>
        <dbReference type="ARBA" id="ARBA00012973"/>
    </source>
</evidence>
<dbReference type="CDD" id="cd07942">
    <property type="entry name" value="DRE_TIM_LeuA"/>
    <property type="match status" value="1"/>
</dbReference>
<dbReference type="Gene3D" id="3.30.160.270">
    <property type="match status" value="1"/>
</dbReference>
<dbReference type="Pfam" id="PF00682">
    <property type="entry name" value="HMGL-like"/>
    <property type="match status" value="1"/>
</dbReference>
<gene>
    <name evidence="11" type="ORF">Malapachy_1623</name>
</gene>
<dbReference type="OrthoDB" id="418791at2759"/>